<dbReference type="AlphaFoldDB" id="A0A1Y5Q2E5"/>
<evidence type="ECO:0000313" key="1">
    <source>
        <dbReference type="EMBL" id="SBV35066.1"/>
    </source>
</evidence>
<reference evidence="1" key="1">
    <citation type="submission" date="2016-03" db="EMBL/GenBank/DDBJ databases">
        <authorList>
            <person name="Ploux O."/>
        </authorList>
    </citation>
    <scope>NUCLEOTIDE SEQUENCE</scope>
    <source>
        <strain evidence="1">UC10</strain>
    </source>
</reference>
<proteinExistence type="predicted"/>
<name>A0A1Y5Q2E5_9SPHN</name>
<dbReference type="EMBL" id="LT598653">
    <property type="protein sequence ID" value="SBV35066.1"/>
    <property type="molecule type" value="Genomic_DNA"/>
</dbReference>
<accession>A0A1Y5Q2E5</accession>
<gene>
    <name evidence="1" type="ORF">SPPYR_3951</name>
</gene>
<organism evidence="1">
    <name type="scientific">uncultured Sphingopyxis sp</name>
    <dbReference type="NCBI Taxonomy" id="310581"/>
    <lineage>
        <taxon>Bacteria</taxon>
        <taxon>Pseudomonadati</taxon>
        <taxon>Pseudomonadota</taxon>
        <taxon>Alphaproteobacteria</taxon>
        <taxon>Sphingomonadales</taxon>
        <taxon>Sphingomonadaceae</taxon>
        <taxon>Sphingopyxis</taxon>
        <taxon>environmental samples</taxon>
    </lineage>
</organism>
<sequence>MDIAEFVDVAAALGLDPLETLEETMRGTCAI</sequence>
<protein>
    <submittedName>
        <fullName evidence="1">Uncharacterized protein</fullName>
    </submittedName>
</protein>
<dbReference type="KEGG" id="sphu:SPPYR_3951"/>